<dbReference type="GO" id="GO:0051117">
    <property type="term" value="F:ATPase binding"/>
    <property type="evidence" value="ECO:0007669"/>
    <property type="project" value="TreeGrafter"/>
</dbReference>
<keyword evidence="6 9" id="KW-1133">Transmembrane helix</keyword>
<evidence type="ECO:0000313" key="10">
    <source>
        <dbReference type="EMBL" id="GFR41621.1"/>
    </source>
</evidence>
<dbReference type="GO" id="GO:0000220">
    <property type="term" value="C:vacuolar proton-transporting V-type ATPase, V0 domain"/>
    <property type="evidence" value="ECO:0007669"/>
    <property type="project" value="InterPro"/>
</dbReference>
<dbReference type="AlphaFoldDB" id="A0AAD3DGX4"/>
<organism evidence="10 11">
    <name type="scientific">Astrephomene gubernaculifera</name>
    <dbReference type="NCBI Taxonomy" id="47775"/>
    <lineage>
        <taxon>Eukaryota</taxon>
        <taxon>Viridiplantae</taxon>
        <taxon>Chlorophyta</taxon>
        <taxon>core chlorophytes</taxon>
        <taxon>Chlorophyceae</taxon>
        <taxon>CS clade</taxon>
        <taxon>Chlamydomonadales</taxon>
        <taxon>Astrephomenaceae</taxon>
        <taxon>Astrephomene</taxon>
    </lineage>
</organism>
<dbReference type="InterPro" id="IPR026028">
    <property type="entry name" value="V-type_ATPase_116kDa_su_euka"/>
</dbReference>
<keyword evidence="3 9" id="KW-0813">Transport</keyword>
<keyword evidence="11" id="KW-1185">Reference proteome</keyword>
<evidence type="ECO:0000256" key="9">
    <source>
        <dbReference type="RuleBase" id="RU361189"/>
    </source>
</evidence>
<evidence type="ECO:0000256" key="2">
    <source>
        <dbReference type="ARBA" id="ARBA00009904"/>
    </source>
</evidence>
<evidence type="ECO:0000256" key="3">
    <source>
        <dbReference type="ARBA" id="ARBA00022448"/>
    </source>
</evidence>
<feature type="non-terminal residue" evidence="10">
    <location>
        <position position="702"/>
    </location>
</feature>
<dbReference type="EMBL" id="BMAR01000002">
    <property type="protein sequence ID" value="GFR41621.1"/>
    <property type="molecule type" value="Genomic_DNA"/>
</dbReference>
<evidence type="ECO:0000256" key="5">
    <source>
        <dbReference type="ARBA" id="ARBA00022781"/>
    </source>
</evidence>
<name>A0AAD3DGX4_9CHLO</name>
<keyword evidence="4 9" id="KW-0812">Transmembrane</keyword>
<gene>
    <name evidence="10" type="ORF">Agub_g2347</name>
</gene>
<keyword evidence="5 9" id="KW-0375">Hydrogen ion transport</keyword>
<dbReference type="Pfam" id="PF01496">
    <property type="entry name" value="V_ATPase_I"/>
    <property type="match status" value="1"/>
</dbReference>
<keyword evidence="7 9" id="KW-0406">Ion transport</keyword>
<dbReference type="GO" id="GO:0046961">
    <property type="term" value="F:proton-transporting ATPase activity, rotational mechanism"/>
    <property type="evidence" value="ECO:0007669"/>
    <property type="project" value="InterPro"/>
</dbReference>
<accession>A0AAD3DGX4</accession>
<dbReference type="PANTHER" id="PTHR11629">
    <property type="entry name" value="VACUOLAR PROTON ATPASES"/>
    <property type="match status" value="1"/>
</dbReference>
<reference evidence="10 11" key="1">
    <citation type="journal article" date="2021" name="Sci. Rep.">
        <title>Genome sequencing of the multicellular alga Astrephomene provides insights into convergent evolution of germ-soma differentiation.</title>
        <authorList>
            <person name="Yamashita S."/>
            <person name="Yamamoto K."/>
            <person name="Matsuzaki R."/>
            <person name="Suzuki S."/>
            <person name="Yamaguchi H."/>
            <person name="Hirooka S."/>
            <person name="Minakuchi Y."/>
            <person name="Miyagishima S."/>
            <person name="Kawachi M."/>
            <person name="Toyoda A."/>
            <person name="Nozaki H."/>
        </authorList>
    </citation>
    <scope>NUCLEOTIDE SEQUENCE [LARGE SCALE GENOMIC DNA]</scope>
    <source>
        <strain evidence="10 11">NIES-4017</strain>
    </source>
</reference>
<dbReference type="Proteomes" id="UP001054857">
    <property type="component" value="Unassembled WGS sequence"/>
</dbReference>
<keyword evidence="8 9" id="KW-0472">Membrane</keyword>
<feature type="transmembrane region" description="Helical" evidence="9">
    <location>
        <begin position="500"/>
        <end position="519"/>
    </location>
</feature>
<dbReference type="GO" id="GO:0007035">
    <property type="term" value="P:vacuolar acidification"/>
    <property type="evidence" value="ECO:0007669"/>
    <property type="project" value="TreeGrafter"/>
</dbReference>
<evidence type="ECO:0000256" key="4">
    <source>
        <dbReference type="ARBA" id="ARBA00022692"/>
    </source>
</evidence>
<comment type="similarity">
    <text evidence="2 9">Belongs to the V-ATPase 116 kDa subunit family.</text>
</comment>
<feature type="transmembrane region" description="Helical" evidence="9">
    <location>
        <begin position="631"/>
        <end position="654"/>
    </location>
</feature>
<comment type="caution">
    <text evidence="10">The sequence shown here is derived from an EMBL/GenBank/DDBJ whole genome shotgun (WGS) entry which is preliminary data.</text>
</comment>
<comment type="subcellular location">
    <subcellularLocation>
        <location evidence="1">Membrane</location>
        <topology evidence="1">Multi-pass membrane protein</topology>
    </subcellularLocation>
</comment>
<evidence type="ECO:0000256" key="7">
    <source>
        <dbReference type="ARBA" id="ARBA00023065"/>
    </source>
</evidence>
<evidence type="ECO:0000256" key="8">
    <source>
        <dbReference type="ARBA" id="ARBA00023136"/>
    </source>
</evidence>
<feature type="transmembrane region" description="Helical" evidence="9">
    <location>
        <begin position="315"/>
        <end position="332"/>
    </location>
</feature>
<protein>
    <recommendedName>
        <fullName evidence="9">V-type proton ATPase subunit a</fullName>
    </recommendedName>
</protein>
<dbReference type="InterPro" id="IPR002490">
    <property type="entry name" value="V-ATPase_116kDa_su"/>
</dbReference>
<evidence type="ECO:0000256" key="1">
    <source>
        <dbReference type="ARBA" id="ARBA00004141"/>
    </source>
</evidence>
<comment type="function">
    <text evidence="9">Essential component of the vacuolar proton pump (V-ATPase), a multimeric enzyme that catalyzes the translocation of protons across the membranes. Required for assembly and activity of the V-ATPase.</text>
</comment>
<proteinExistence type="inferred from homology"/>
<evidence type="ECO:0000313" key="11">
    <source>
        <dbReference type="Proteomes" id="UP001054857"/>
    </source>
</evidence>
<feature type="transmembrane region" description="Helical" evidence="9">
    <location>
        <begin position="406"/>
        <end position="424"/>
    </location>
</feature>
<evidence type="ECO:0000256" key="6">
    <source>
        <dbReference type="ARBA" id="ARBA00022989"/>
    </source>
</evidence>
<feature type="transmembrane region" description="Helical" evidence="9">
    <location>
        <begin position="444"/>
        <end position="463"/>
    </location>
</feature>
<dbReference type="PANTHER" id="PTHR11629:SF63">
    <property type="entry name" value="V-TYPE PROTON ATPASE SUBUNIT A"/>
    <property type="match status" value="1"/>
</dbReference>
<dbReference type="PIRSF" id="PIRSF001293">
    <property type="entry name" value="ATP6V0A1"/>
    <property type="match status" value="1"/>
</dbReference>
<feature type="transmembrane region" description="Helical" evidence="9">
    <location>
        <begin position="270"/>
        <end position="294"/>
    </location>
</feature>
<sequence>GAADVSSPLLGGGGMMGGGSGLGGLEANTGAYEPKVGRLGSIAGLISRERLPGFERLLFRATRGNNYFRYMAVGKVLDPASGEMVEKAVFVVFFAGERARVKIGKICEAYGANRYPLPEEPNRQRAMAAEVGGRLTEMRTTLDAGELQRSRLLARVAADIDAWSMLVRREKAVYHTLNKCNVDVTRKVLVAEAWVPASARVRVAEALRGVADSSQQIGTILQPLASHENPPTYFRTSKFTACFQSIVDAYGIARYREVNPAVFTIATFPFLFAVMFGDLGHGLLMSIFAAWLLWNEAKFGKQQLNDMFSMLYSGRYCIMLMGLFSIYMGAMYNEFFSMPMTLAGDSAFKCFVNGTASATIDRRDCGHHGGKLLMDGSRGPYGFGVDPIWHGTKTELPFLNSMKMKMSILLGVAHMNLGILMSLLNNNYFRDRLSTICEFVPQMIFLNGLFGYLSSLIVGKWVSGSTVDLYHVMIYMFLTPGNVTDGTGGSANGKLFAGQAALQNLLLVAALIAVPWMLLPKPLVLKKRAEAAAKIRGEYRRLEADHEAGGAAAAAGHHHAGGHGGGGHGGHGEHFEFGEVMVHQMIHTIEFVLGAVSNTASYLRLWALSLAHSQLSAVFYDRVLMMTVSLASPAAMVVGFFVFAVATLGVLMVMESLSAFLHALRLHWVEYQNKFYRGDGYAFVPFAFSHASITAAAHGQDE</sequence>